<dbReference type="CTD" id="9944595"/>
<proteinExistence type="predicted"/>
<dbReference type="RefSeq" id="XP_003142761.1">
    <property type="nucleotide sequence ID" value="XM_003142713.1"/>
</dbReference>
<dbReference type="InParanoid" id="A0A1S0TX41"/>
<dbReference type="AlphaFoldDB" id="A0A1S0TX41"/>
<name>A0A1S0TX41_LOALO</name>
<accession>A0A1S0TX41</accession>
<sequence length="146" mass="16653">MADFDPEDGRYTGMKLENANFMLLKSNKKSNDLHSLQHSNNEALQNTHIMEEIDITQNQQQNGLSQQTSLEQALWHDAQLSQYEMKEDILSSTSNVCDNQIVKQMLTDLVTTQKWKASSDEQLTSLLQAEMSESQNSSDDDELLLK</sequence>
<protein>
    <submittedName>
        <fullName evidence="1">Uncharacterized protein</fullName>
    </submittedName>
</protein>
<evidence type="ECO:0000313" key="1">
    <source>
        <dbReference type="EMBL" id="EFO21309.1"/>
    </source>
</evidence>
<dbReference type="EMBL" id="JH712331">
    <property type="protein sequence ID" value="EFO21309.1"/>
    <property type="molecule type" value="Genomic_DNA"/>
</dbReference>
<dbReference type="KEGG" id="loa:LOAG_07179"/>
<gene>
    <name evidence="1" type="ORF">LOAG_07179</name>
</gene>
<reference evidence="1" key="1">
    <citation type="submission" date="2012-04" db="EMBL/GenBank/DDBJ databases">
        <title>The Genome Sequence of Loa loa.</title>
        <authorList>
            <consortium name="The Broad Institute Genome Sequencing Platform"/>
            <consortium name="Broad Institute Genome Sequencing Center for Infectious Disease"/>
            <person name="Nutman T.B."/>
            <person name="Fink D.L."/>
            <person name="Russ C."/>
            <person name="Young S."/>
            <person name="Zeng Q."/>
            <person name="Gargeya S."/>
            <person name="Alvarado L."/>
            <person name="Berlin A."/>
            <person name="Chapman S.B."/>
            <person name="Chen Z."/>
            <person name="Freedman E."/>
            <person name="Gellesch M."/>
            <person name="Goldberg J."/>
            <person name="Griggs A."/>
            <person name="Gujja S."/>
            <person name="Heilman E.R."/>
            <person name="Heiman D."/>
            <person name="Howarth C."/>
            <person name="Mehta T."/>
            <person name="Neiman D."/>
            <person name="Pearson M."/>
            <person name="Roberts A."/>
            <person name="Saif S."/>
            <person name="Shea T."/>
            <person name="Shenoy N."/>
            <person name="Sisk P."/>
            <person name="Stolte C."/>
            <person name="Sykes S."/>
            <person name="White J."/>
            <person name="Yandava C."/>
            <person name="Haas B."/>
            <person name="Henn M.R."/>
            <person name="Nusbaum C."/>
            <person name="Birren B."/>
        </authorList>
    </citation>
    <scope>NUCLEOTIDE SEQUENCE [LARGE SCALE GENOMIC DNA]</scope>
</reference>
<dbReference type="GeneID" id="9944595"/>
<organism evidence="1">
    <name type="scientific">Loa loa</name>
    <name type="common">Eye worm</name>
    <name type="synonym">Filaria loa</name>
    <dbReference type="NCBI Taxonomy" id="7209"/>
    <lineage>
        <taxon>Eukaryota</taxon>
        <taxon>Metazoa</taxon>
        <taxon>Ecdysozoa</taxon>
        <taxon>Nematoda</taxon>
        <taxon>Chromadorea</taxon>
        <taxon>Rhabditida</taxon>
        <taxon>Spirurina</taxon>
        <taxon>Spiruromorpha</taxon>
        <taxon>Filarioidea</taxon>
        <taxon>Onchocercidae</taxon>
        <taxon>Loa</taxon>
    </lineage>
</organism>